<gene>
    <name evidence="1" type="ORF">NFX46_17285</name>
</gene>
<evidence type="ECO:0000313" key="1">
    <source>
        <dbReference type="EMBL" id="USQ85381.1"/>
    </source>
</evidence>
<proteinExistence type="predicted"/>
<keyword evidence="2" id="KW-1185">Reference proteome</keyword>
<name>A0ABY4Z8V8_9ACTN</name>
<dbReference type="Proteomes" id="UP001056374">
    <property type="component" value="Chromosome"/>
</dbReference>
<organism evidence="1 2">
    <name type="scientific">Streptomyces phaeoluteigriseus</name>
    <dbReference type="NCBI Taxonomy" id="114686"/>
    <lineage>
        <taxon>Bacteria</taxon>
        <taxon>Bacillati</taxon>
        <taxon>Actinomycetota</taxon>
        <taxon>Actinomycetes</taxon>
        <taxon>Kitasatosporales</taxon>
        <taxon>Streptomycetaceae</taxon>
        <taxon>Streptomyces</taxon>
        <taxon>Streptomyces aurantiacus group</taxon>
    </lineage>
</organism>
<dbReference type="EMBL" id="CP099468">
    <property type="protein sequence ID" value="USQ85381.1"/>
    <property type="molecule type" value="Genomic_DNA"/>
</dbReference>
<evidence type="ECO:0000313" key="2">
    <source>
        <dbReference type="Proteomes" id="UP001056374"/>
    </source>
</evidence>
<accession>A0ABY4Z8V8</accession>
<reference evidence="1" key="1">
    <citation type="submission" date="2022-06" db="EMBL/GenBank/DDBJ databases">
        <title>Complete genome sequence of soil microorganisms Streptomyces sp. Qhu-M197 isolated from Alpine meadows habitats on the Tibetan Plateau.</title>
        <authorList>
            <person name="Zhang B."/>
            <person name="Xiang X."/>
            <person name="Fan J."/>
        </authorList>
    </citation>
    <scope>NUCLEOTIDE SEQUENCE</scope>
    <source>
        <strain evidence="1">Qhu-M197</strain>
    </source>
</reference>
<protein>
    <submittedName>
        <fullName evidence="1">Uncharacterized protein</fullName>
    </submittedName>
</protein>
<dbReference type="RefSeq" id="WP_252550336.1">
    <property type="nucleotide sequence ID" value="NZ_CP099468.1"/>
</dbReference>
<sequence>MKGVEQQFLLAEDAEIWGYGDICGDTSTDEGGQGGTECTETELEDAAKKGFSAEVVISNGIATTIRDDH</sequence>